<organism evidence="2 3">
    <name type="scientific">Phytophthora oleae</name>
    <dbReference type="NCBI Taxonomy" id="2107226"/>
    <lineage>
        <taxon>Eukaryota</taxon>
        <taxon>Sar</taxon>
        <taxon>Stramenopiles</taxon>
        <taxon>Oomycota</taxon>
        <taxon>Peronosporomycetes</taxon>
        <taxon>Peronosporales</taxon>
        <taxon>Peronosporaceae</taxon>
        <taxon>Phytophthora</taxon>
    </lineage>
</organism>
<evidence type="ECO:0000313" key="2">
    <source>
        <dbReference type="EMBL" id="KAL3667304.1"/>
    </source>
</evidence>
<dbReference type="Pfam" id="PF03795">
    <property type="entry name" value="YCII"/>
    <property type="match status" value="1"/>
</dbReference>
<accession>A0ABD3FLT0</accession>
<protein>
    <recommendedName>
        <fullName evidence="1">YCII-related domain-containing protein</fullName>
    </recommendedName>
</protein>
<dbReference type="SUPFAM" id="SSF54909">
    <property type="entry name" value="Dimeric alpha+beta barrel"/>
    <property type="match status" value="1"/>
</dbReference>
<proteinExistence type="predicted"/>
<dbReference type="AlphaFoldDB" id="A0ABD3FLT0"/>
<gene>
    <name evidence="2" type="ORF">V7S43_007534</name>
</gene>
<dbReference type="InterPro" id="IPR005545">
    <property type="entry name" value="YCII"/>
</dbReference>
<dbReference type="PANTHER" id="PTHR33606">
    <property type="entry name" value="PROTEIN YCII"/>
    <property type="match status" value="1"/>
</dbReference>
<evidence type="ECO:0000313" key="3">
    <source>
        <dbReference type="Proteomes" id="UP001632037"/>
    </source>
</evidence>
<sequence>MSSTTPENKYFILRYHYVDNILERRAPIRSEHLEHAQNSKKNGHLVMGGAVANPPDSAVIVFNAPDQKVVEDFAKNDPYVREKLVTSYSIREWTVVV</sequence>
<dbReference type="Gene3D" id="3.30.70.1060">
    <property type="entry name" value="Dimeric alpha+beta barrel"/>
    <property type="match status" value="1"/>
</dbReference>
<dbReference type="InterPro" id="IPR011008">
    <property type="entry name" value="Dimeric_a/b-barrel"/>
</dbReference>
<dbReference type="EMBL" id="JBIMZQ010000014">
    <property type="protein sequence ID" value="KAL3667304.1"/>
    <property type="molecule type" value="Genomic_DNA"/>
</dbReference>
<dbReference type="Proteomes" id="UP001632037">
    <property type="component" value="Unassembled WGS sequence"/>
</dbReference>
<evidence type="ECO:0000259" key="1">
    <source>
        <dbReference type="Pfam" id="PF03795"/>
    </source>
</evidence>
<reference evidence="2 3" key="1">
    <citation type="submission" date="2024-09" db="EMBL/GenBank/DDBJ databases">
        <title>Genome sequencing and assembly of Phytophthora oleae, isolate VK10A, causative agent of rot of olive drupes.</title>
        <authorList>
            <person name="Conti Taguali S."/>
            <person name="Riolo M."/>
            <person name="La Spada F."/>
            <person name="Cacciola S.O."/>
            <person name="Dionisio G."/>
        </authorList>
    </citation>
    <scope>NUCLEOTIDE SEQUENCE [LARGE SCALE GENOMIC DNA]</scope>
    <source>
        <strain evidence="2 3">VK10A</strain>
    </source>
</reference>
<name>A0ABD3FLT0_9STRA</name>
<keyword evidence="3" id="KW-1185">Reference proteome</keyword>
<feature type="domain" description="YCII-related" evidence="1">
    <location>
        <begin position="10"/>
        <end position="94"/>
    </location>
</feature>
<dbReference type="InterPro" id="IPR051807">
    <property type="entry name" value="Sec-metab_biosynth-assoc"/>
</dbReference>
<comment type="caution">
    <text evidence="2">The sequence shown here is derived from an EMBL/GenBank/DDBJ whole genome shotgun (WGS) entry which is preliminary data.</text>
</comment>
<dbReference type="PANTHER" id="PTHR33606:SF3">
    <property type="entry name" value="PROTEIN YCII"/>
    <property type="match status" value="1"/>
</dbReference>